<dbReference type="STRING" id="670052.PA27867_3324"/>
<organism evidence="3 4">
    <name type="scientific">Cryobacterium arcticum</name>
    <dbReference type="NCBI Taxonomy" id="670052"/>
    <lineage>
        <taxon>Bacteria</taxon>
        <taxon>Bacillati</taxon>
        <taxon>Actinomycetota</taxon>
        <taxon>Actinomycetes</taxon>
        <taxon>Micrococcales</taxon>
        <taxon>Microbacteriaceae</taxon>
        <taxon>Cryobacterium</taxon>
    </lineage>
</organism>
<evidence type="ECO:0000313" key="3">
    <source>
        <dbReference type="EMBL" id="ANP74253.1"/>
    </source>
</evidence>
<dbReference type="AlphaFoldDB" id="A0A1B1BPE5"/>
<feature type="domain" description="SHOCT" evidence="2">
    <location>
        <begin position="55"/>
        <end position="78"/>
    </location>
</feature>
<name>A0A1B1BPE5_9MICO</name>
<reference evidence="3 4" key="1">
    <citation type="submission" date="2016-06" db="EMBL/GenBank/DDBJ databases">
        <title>Genome sequencing of Cryobacterium arcticum PAMC 27867.</title>
        <authorList>
            <person name="Lee J."/>
            <person name="Kim O.-S."/>
        </authorList>
    </citation>
    <scope>NUCLEOTIDE SEQUENCE [LARGE SCALE GENOMIC DNA]</scope>
    <source>
        <strain evidence="3 4">PAMC 27867</strain>
    </source>
</reference>
<dbReference type="RefSeq" id="WP_066598209.1">
    <property type="nucleotide sequence ID" value="NZ_CP016282.1"/>
</dbReference>
<dbReference type="PATRIC" id="fig|670052.7.peg.3421"/>
<keyword evidence="1" id="KW-0472">Membrane</keyword>
<dbReference type="KEGG" id="cart:PA27867_3324"/>
<dbReference type="InterPro" id="IPR018649">
    <property type="entry name" value="SHOCT"/>
</dbReference>
<feature type="transmembrane region" description="Helical" evidence="1">
    <location>
        <begin position="12"/>
        <end position="31"/>
    </location>
</feature>
<evidence type="ECO:0000313" key="4">
    <source>
        <dbReference type="Proteomes" id="UP000092582"/>
    </source>
</evidence>
<sequence>MMWGYGMNPAWLWLYGLLSVAAVVVLIVWTVRIFRTDSAGLSGPPGPGPVAPRSDARRILDERYARGELTTEQYNEQVRSLGQ</sequence>
<dbReference type="Pfam" id="PF09851">
    <property type="entry name" value="SHOCT"/>
    <property type="match status" value="1"/>
</dbReference>
<proteinExistence type="predicted"/>
<dbReference type="EMBL" id="CP016282">
    <property type="protein sequence ID" value="ANP74253.1"/>
    <property type="molecule type" value="Genomic_DNA"/>
</dbReference>
<keyword evidence="1" id="KW-1133">Transmembrane helix</keyword>
<keyword evidence="4" id="KW-1185">Reference proteome</keyword>
<gene>
    <name evidence="3" type="ORF">PA27867_3324</name>
</gene>
<keyword evidence="1" id="KW-0812">Transmembrane</keyword>
<evidence type="ECO:0000256" key="1">
    <source>
        <dbReference type="SAM" id="Phobius"/>
    </source>
</evidence>
<protein>
    <submittedName>
        <fullName evidence="3">Membrane protein</fullName>
    </submittedName>
</protein>
<evidence type="ECO:0000259" key="2">
    <source>
        <dbReference type="Pfam" id="PF09851"/>
    </source>
</evidence>
<accession>A0A1B1BPE5</accession>
<dbReference type="OrthoDB" id="3748887at2"/>
<dbReference type="Proteomes" id="UP000092582">
    <property type="component" value="Chromosome 1"/>
</dbReference>